<dbReference type="OrthoDB" id="8225471at2"/>
<reference evidence="3" key="1">
    <citation type="submission" date="2016-07" db="EMBL/GenBank/DDBJ databases">
        <title>Sequence Frankia sp. strain CcI1.17.</title>
        <authorList>
            <person name="Ghodhbane-Gtari F."/>
            <person name="Swanson E."/>
            <person name="Gueddou A."/>
            <person name="Morris K."/>
            <person name="Hezbri K."/>
            <person name="Ktari A."/>
            <person name="Nouioui I."/>
            <person name="Abebe-Akele F."/>
            <person name="Simpson S."/>
            <person name="Thomas K."/>
            <person name="Gtari M."/>
            <person name="Tisa L.S."/>
            <person name="Hurst S."/>
        </authorList>
    </citation>
    <scope>NUCLEOTIDE SEQUENCE [LARGE SCALE GENOMIC DNA]</scope>
    <source>
        <strain evidence="3">Cc1.17</strain>
    </source>
</reference>
<protein>
    <recommendedName>
        <fullName evidence="1">SnoaL-like domain-containing protein</fullName>
    </recommendedName>
</protein>
<keyword evidence="3" id="KW-1185">Reference proteome</keyword>
<sequence>MTKGELGLEERVRLLEDRAEILQSLYDYGELLDTRDLDAWAELWAEDGVFEMSTGRTANGRTAIRDMLAAVMERSATPVIHMEMNPRITLEGDTARSTMLYGVARTQDDGLTRVIWLGHHHSRHVRTPDGWKISYRRNTVDLPETGHP</sequence>
<dbReference type="Proteomes" id="UP000179627">
    <property type="component" value="Unassembled WGS sequence"/>
</dbReference>
<comment type="caution">
    <text evidence="2">The sequence shown here is derived from an EMBL/GenBank/DDBJ whole genome shotgun (WGS) entry which is preliminary data.</text>
</comment>
<dbReference type="InterPro" id="IPR032710">
    <property type="entry name" value="NTF2-like_dom_sf"/>
</dbReference>
<proteinExistence type="predicted"/>
<dbReference type="Gene3D" id="3.10.450.50">
    <property type="match status" value="1"/>
</dbReference>
<evidence type="ECO:0000313" key="2">
    <source>
        <dbReference type="EMBL" id="OHV40316.1"/>
    </source>
</evidence>
<evidence type="ECO:0000313" key="3">
    <source>
        <dbReference type="Proteomes" id="UP000179627"/>
    </source>
</evidence>
<dbReference type="RefSeq" id="WP_071083438.1">
    <property type="nucleotide sequence ID" value="NZ_MBLM01000080.1"/>
</dbReference>
<dbReference type="EMBL" id="MBLM01000080">
    <property type="protein sequence ID" value="OHV40316.1"/>
    <property type="molecule type" value="Genomic_DNA"/>
</dbReference>
<organism evidence="2 3">
    <name type="scientific">Parafrankia colletiae</name>
    <dbReference type="NCBI Taxonomy" id="573497"/>
    <lineage>
        <taxon>Bacteria</taxon>
        <taxon>Bacillati</taxon>
        <taxon>Actinomycetota</taxon>
        <taxon>Actinomycetes</taxon>
        <taxon>Frankiales</taxon>
        <taxon>Frankiaceae</taxon>
        <taxon>Parafrankia</taxon>
    </lineage>
</organism>
<feature type="domain" description="SnoaL-like" evidence="1">
    <location>
        <begin position="15"/>
        <end position="137"/>
    </location>
</feature>
<accession>A0A1S1R336</accession>
<evidence type="ECO:0000259" key="1">
    <source>
        <dbReference type="Pfam" id="PF13577"/>
    </source>
</evidence>
<name>A0A1S1R336_9ACTN</name>
<gene>
    <name evidence="2" type="ORF">CC117_14270</name>
</gene>
<dbReference type="InterPro" id="IPR037401">
    <property type="entry name" value="SnoaL-like"/>
</dbReference>
<dbReference type="AlphaFoldDB" id="A0A1S1R336"/>
<dbReference type="SUPFAM" id="SSF54427">
    <property type="entry name" value="NTF2-like"/>
    <property type="match status" value="1"/>
</dbReference>
<dbReference type="Pfam" id="PF13577">
    <property type="entry name" value="SnoaL_4"/>
    <property type="match status" value="1"/>
</dbReference>